<evidence type="ECO:0000313" key="4">
    <source>
        <dbReference type="Proteomes" id="UP001596512"/>
    </source>
</evidence>
<accession>A0ABW2TN63</accession>
<keyword evidence="1" id="KW-1133">Transmembrane helix</keyword>
<gene>
    <name evidence="3" type="ORF">ACFQV2_16320</name>
</gene>
<dbReference type="Pfam" id="PF09350">
    <property type="entry name" value="DJC28_CD"/>
    <property type="match status" value="1"/>
</dbReference>
<keyword evidence="1" id="KW-0812">Transmembrane</keyword>
<sequence>MPSSDHRDRPTRPLIGFGPIDLFCLFAVVPLLIAAGILIIEDVPSIGIVFIVLAALVLAFDSWVHRPDPGSLGFVTERKPADVDFESWVESQIRAAQERGDFEDLPGAGKPLHHVRDDDELWWFKQFVKREELDTAALLPEGLRLRKEIELLPAEAAALPTEERVRARVDELNERVDHCLRTHTGPTVLVRFVDPDAVVERWRVDRAALLARLAEARAAAAAAEPEPPARRRWWRRR</sequence>
<dbReference type="InterPro" id="IPR018961">
    <property type="entry name" value="DnaJ_homolog_subfam-C_membr-28"/>
</dbReference>
<name>A0ABW2TN63_9PSEU</name>
<keyword evidence="1" id="KW-0472">Membrane</keyword>
<dbReference type="EMBL" id="JBHTEY010000004">
    <property type="protein sequence ID" value="MFC7614846.1"/>
    <property type="molecule type" value="Genomic_DNA"/>
</dbReference>
<feature type="domain" description="DnaJ homologue subfamily C member 28 conserved" evidence="2">
    <location>
        <begin position="88"/>
        <end position="154"/>
    </location>
</feature>
<comment type="caution">
    <text evidence="3">The sequence shown here is derived from an EMBL/GenBank/DDBJ whole genome shotgun (WGS) entry which is preliminary data.</text>
</comment>
<evidence type="ECO:0000259" key="2">
    <source>
        <dbReference type="Pfam" id="PF09350"/>
    </source>
</evidence>
<protein>
    <submittedName>
        <fullName evidence="3">DUF1992 domain-containing protein</fullName>
    </submittedName>
</protein>
<feature type="transmembrane region" description="Helical" evidence="1">
    <location>
        <begin position="20"/>
        <end position="40"/>
    </location>
</feature>
<evidence type="ECO:0000256" key="1">
    <source>
        <dbReference type="SAM" id="Phobius"/>
    </source>
</evidence>
<feature type="transmembrane region" description="Helical" evidence="1">
    <location>
        <begin position="46"/>
        <end position="64"/>
    </location>
</feature>
<evidence type="ECO:0000313" key="3">
    <source>
        <dbReference type="EMBL" id="MFC7614846.1"/>
    </source>
</evidence>
<reference evidence="4" key="1">
    <citation type="journal article" date="2019" name="Int. J. Syst. Evol. Microbiol.">
        <title>The Global Catalogue of Microorganisms (GCM) 10K type strain sequencing project: providing services to taxonomists for standard genome sequencing and annotation.</title>
        <authorList>
            <consortium name="The Broad Institute Genomics Platform"/>
            <consortium name="The Broad Institute Genome Sequencing Center for Infectious Disease"/>
            <person name="Wu L."/>
            <person name="Ma J."/>
        </authorList>
    </citation>
    <scope>NUCLEOTIDE SEQUENCE [LARGE SCALE GENOMIC DNA]</scope>
    <source>
        <strain evidence="4">JCM 17695</strain>
    </source>
</reference>
<proteinExistence type="predicted"/>
<keyword evidence="4" id="KW-1185">Reference proteome</keyword>
<dbReference type="Proteomes" id="UP001596512">
    <property type="component" value="Unassembled WGS sequence"/>
</dbReference>
<organism evidence="3 4">
    <name type="scientific">Actinokineospora soli</name>
    <dbReference type="NCBI Taxonomy" id="1048753"/>
    <lineage>
        <taxon>Bacteria</taxon>
        <taxon>Bacillati</taxon>
        <taxon>Actinomycetota</taxon>
        <taxon>Actinomycetes</taxon>
        <taxon>Pseudonocardiales</taxon>
        <taxon>Pseudonocardiaceae</taxon>
        <taxon>Actinokineospora</taxon>
    </lineage>
</organism>